<comment type="similarity">
    <text evidence="1">Belongs to the leguminous lectin family.</text>
</comment>
<dbReference type="PANTHER" id="PTHR32401:SF49">
    <property type="entry name" value="OS10G0129200 PROTEIN"/>
    <property type="match status" value="1"/>
</dbReference>
<evidence type="ECO:0000313" key="4">
    <source>
        <dbReference type="EMBL" id="KAI9195306.1"/>
    </source>
</evidence>
<evidence type="ECO:0000313" key="5">
    <source>
        <dbReference type="Proteomes" id="UP001064489"/>
    </source>
</evidence>
<protein>
    <recommendedName>
        <fullName evidence="3">Legume lectin domain-containing protein</fullName>
    </recommendedName>
</protein>
<dbReference type="EMBL" id="JAJSOW010000003">
    <property type="protein sequence ID" value="KAI9195306.1"/>
    <property type="molecule type" value="Genomic_DNA"/>
</dbReference>
<name>A0AAD5JKI7_ACENE</name>
<feature type="domain" description="Legume lectin" evidence="3">
    <location>
        <begin position="27"/>
        <end position="96"/>
    </location>
</feature>
<gene>
    <name evidence="4" type="ORF">LWI28_013667</name>
</gene>
<dbReference type="InterPro" id="IPR001220">
    <property type="entry name" value="Legume_lectin_dom"/>
</dbReference>
<accession>A0AAD5JKI7</accession>
<dbReference type="InterPro" id="IPR013320">
    <property type="entry name" value="ConA-like_dom_sf"/>
</dbReference>
<evidence type="ECO:0000256" key="1">
    <source>
        <dbReference type="ARBA" id="ARBA00007606"/>
    </source>
</evidence>
<keyword evidence="2" id="KW-0430">Lectin</keyword>
<dbReference type="GO" id="GO:0030246">
    <property type="term" value="F:carbohydrate binding"/>
    <property type="evidence" value="ECO:0007669"/>
    <property type="project" value="UniProtKB-KW"/>
</dbReference>
<evidence type="ECO:0000256" key="2">
    <source>
        <dbReference type="ARBA" id="ARBA00022734"/>
    </source>
</evidence>
<dbReference type="PANTHER" id="PTHR32401">
    <property type="entry name" value="CONCANAVALIN A-LIKE LECTIN FAMILY PROTEIN"/>
    <property type="match status" value="1"/>
</dbReference>
<dbReference type="PROSITE" id="PS00307">
    <property type="entry name" value="LECTIN_LEGUME_BETA"/>
    <property type="match status" value="1"/>
</dbReference>
<sequence>MLQRCIFGMQEQVRLQISALIFPSTYISQLPGGSSGDGLAFFLSPNGSQVPEHAGGGYLGLITNSSNLNQSENPIVAVEFDTFKNGWDPSDNHVPLKFQIQQKIVKFSFI</sequence>
<dbReference type="SUPFAM" id="SSF49899">
    <property type="entry name" value="Concanavalin A-like lectins/glucanases"/>
    <property type="match status" value="1"/>
</dbReference>
<dbReference type="Pfam" id="PF00139">
    <property type="entry name" value="Lectin_legB"/>
    <property type="match status" value="1"/>
</dbReference>
<keyword evidence="5" id="KW-1185">Reference proteome</keyword>
<evidence type="ECO:0000259" key="3">
    <source>
        <dbReference type="Pfam" id="PF00139"/>
    </source>
</evidence>
<reference evidence="4" key="1">
    <citation type="journal article" date="2022" name="Plant J.">
        <title>Strategies of tolerance reflected in two North American maple genomes.</title>
        <authorList>
            <person name="McEvoy S.L."/>
            <person name="Sezen U.U."/>
            <person name="Trouern-Trend A."/>
            <person name="McMahon S.M."/>
            <person name="Schaberg P.G."/>
            <person name="Yang J."/>
            <person name="Wegrzyn J.L."/>
            <person name="Swenson N.G."/>
        </authorList>
    </citation>
    <scope>NUCLEOTIDE SEQUENCE</scope>
    <source>
        <strain evidence="4">91603</strain>
    </source>
</reference>
<dbReference type="InterPro" id="IPR019825">
    <property type="entry name" value="Lectin_legB_Mn/Ca_BS"/>
</dbReference>
<reference evidence="4" key="2">
    <citation type="submission" date="2023-02" db="EMBL/GenBank/DDBJ databases">
        <authorList>
            <person name="Swenson N.G."/>
            <person name="Wegrzyn J.L."/>
            <person name="Mcevoy S.L."/>
        </authorList>
    </citation>
    <scope>NUCLEOTIDE SEQUENCE</scope>
    <source>
        <strain evidence="4">91603</strain>
        <tissue evidence="4">Leaf</tissue>
    </source>
</reference>
<dbReference type="Proteomes" id="UP001064489">
    <property type="component" value="Chromosome 1"/>
</dbReference>
<proteinExistence type="inferred from homology"/>
<dbReference type="InterPro" id="IPR050258">
    <property type="entry name" value="Leguminous_Lectin"/>
</dbReference>
<organism evidence="4 5">
    <name type="scientific">Acer negundo</name>
    <name type="common">Box elder</name>
    <dbReference type="NCBI Taxonomy" id="4023"/>
    <lineage>
        <taxon>Eukaryota</taxon>
        <taxon>Viridiplantae</taxon>
        <taxon>Streptophyta</taxon>
        <taxon>Embryophyta</taxon>
        <taxon>Tracheophyta</taxon>
        <taxon>Spermatophyta</taxon>
        <taxon>Magnoliopsida</taxon>
        <taxon>eudicotyledons</taxon>
        <taxon>Gunneridae</taxon>
        <taxon>Pentapetalae</taxon>
        <taxon>rosids</taxon>
        <taxon>malvids</taxon>
        <taxon>Sapindales</taxon>
        <taxon>Sapindaceae</taxon>
        <taxon>Hippocastanoideae</taxon>
        <taxon>Acereae</taxon>
        <taxon>Acer</taxon>
    </lineage>
</organism>
<dbReference type="AlphaFoldDB" id="A0AAD5JKI7"/>
<comment type="caution">
    <text evidence="4">The sequence shown here is derived from an EMBL/GenBank/DDBJ whole genome shotgun (WGS) entry which is preliminary data.</text>
</comment>
<dbReference type="Gene3D" id="2.60.120.200">
    <property type="match status" value="1"/>
</dbReference>